<reference evidence="1 2" key="1">
    <citation type="submission" date="2016-09" db="EMBL/GenBank/DDBJ databases">
        <authorList>
            <person name="Reverchon S."/>
            <person name="Nasser W."/>
            <person name="Leonard S."/>
            <person name="Brochier C."/>
            <person name="Duprey A."/>
        </authorList>
    </citation>
    <scope>NUCLEOTIDE SEQUENCE [LARGE SCALE GENOMIC DNA]</scope>
    <source>
        <strain evidence="1 2">174/2</strain>
    </source>
</reference>
<dbReference type="KEGG" id="daq:DAQ1742_04103"/>
<sequence>MDNLIMPVRERIYDNFNYNDYVNFVFSSSYKSLIPHDANKN</sequence>
<protein>
    <submittedName>
        <fullName evidence="1">Uncharacterized protein</fullName>
    </submittedName>
</protein>
<proteinExistence type="predicted"/>
<keyword evidence="2" id="KW-1185">Reference proteome</keyword>
<evidence type="ECO:0000313" key="2">
    <source>
        <dbReference type="Proteomes" id="UP000294820"/>
    </source>
</evidence>
<accession>A0A375AFL0</accession>
<organism evidence="1 2">
    <name type="scientific">Dickeya aquatica</name>
    <dbReference type="NCBI Taxonomy" id="1401087"/>
    <lineage>
        <taxon>Bacteria</taxon>
        <taxon>Pseudomonadati</taxon>
        <taxon>Pseudomonadota</taxon>
        <taxon>Gammaproteobacteria</taxon>
        <taxon>Enterobacterales</taxon>
        <taxon>Pectobacteriaceae</taxon>
        <taxon>Dickeya</taxon>
    </lineage>
</organism>
<dbReference type="AlphaFoldDB" id="A0A375AFL0"/>
<dbReference type="Proteomes" id="UP000294820">
    <property type="component" value="Chromosome 1"/>
</dbReference>
<dbReference type="EMBL" id="LT615367">
    <property type="protein sequence ID" value="SLM64870.1"/>
    <property type="molecule type" value="Genomic_DNA"/>
</dbReference>
<name>A0A375AFL0_9GAMM</name>
<gene>
    <name evidence="1" type="ORF">DAQ1742_04103</name>
</gene>
<evidence type="ECO:0000313" key="1">
    <source>
        <dbReference type="EMBL" id="SLM64870.1"/>
    </source>
</evidence>